<dbReference type="PANTHER" id="PTHR30069">
    <property type="entry name" value="TONB-DEPENDENT OUTER MEMBRANE RECEPTOR"/>
    <property type="match status" value="1"/>
</dbReference>
<dbReference type="EMBL" id="VOEI01000006">
    <property type="protein sequence ID" value="TWR24678.1"/>
    <property type="molecule type" value="Genomic_DNA"/>
</dbReference>
<dbReference type="NCBIfam" id="TIGR04057">
    <property type="entry name" value="SusC_RagA_signa"/>
    <property type="match status" value="2"/>
</dbReference>
<evidence type="ECO:0000256" key="2">
    <source>
        <dbReference type="PROSITE-ProRule" id="PRU01360"/>
    </source>
</evidence>
<dbReference type="AlphaFoldDB" id="A0A563TZ88"/>
<name>A0A563TZ88_9SPHI</name>
<dbReference type="PANTHER" id="PTHR30069:SF29">
    <property type="entry name" value="HEMOGLOBIN AND HEMOGLOBIN-HAPTOGLOBIN-BINDING PROTEIN 1-RELATED"/>
    <property type="match status" value="1"/>
</dbReference>
<dbReference type="InterPro" id="IPR012910">
    <property type="entry name" value="Plug_dom"/>
</dbReference>
<organism evidence="5 6">
    <name type="scientific">Mucilaginibacter achroorhodeus</name>
    <dbReference type="NCBI Taxonomy" id="2599294"/>
    <lineage>
        <taxon>Bacteria</taxon>
        <taxon>Pseudomonadati</taxon>
        <taxon>Bacteroidota</taxon>
        <taxon>Sphingobacteriia</taxon>
        <taxon>Sphingobacteriales</taxon>
        <taxon>Sphingobacteriaceae</taxon>
        <taxon>Mucilaginibacter</taxon>
    </lineage>
</organism>
<protein>
    <recommendedName>
        <fullName evidence="4">TonB-dependent receptor plug domain-containing protein</fullName>
    </recommendedName>
</protein>
<gene>
    <name evidence="5" type="ORF">FPZ42_16440</name>
</gene>
<keyword evidence="2" id="KW-0472">Membrane</keyword>
<comment type="similarity">
    <text evidence="2">Belongs to the TonB-dependent receptor family.</text>
</comment>
<evidence type="ECO:0000256" key="1">
    <source>
        <dbReference type="ARBA" id="ARBA00022729"/>
    </source>
</evidence>
<dbReference type="Pfam" id="PF07715">
    <property type="entry name" value="Plug"/>
    <property type="match status" value="2"/>
</dbReference>
<dbReference type="Gene3D" id="2.170.130.10">
    <property type="entry name" value="TonB-dependent receptor, plug domain"/>
    <property type="match status" value="3"/>
</dbReference>
<keyword evidence="2" id="KW-0998">Cell outer membrane</keyword>
<accession>A0A563TZ88</accession>
<dbReference type="PROSITE" id="PS52016">
    <property type="entry name" value="TONB_DEPENDENT_REC_3"/>
    <property type="match status" value="1"/>
</dbReference>
<dbReference type="InterPro" id="IPR039426">
    <property type="entry name" value="TonB-dep_rcpt-like"/>
</dbReference>
<evidence type="ECO:0000256" key="3">
    <source>
        <dbReference type="SAM" id="SignalP"/>
    </source>
</evidence>
<keyword evidence="2" id="KW-0813">Transport</keyword>
<dbReference type="GO" id="GO:0044718">
    <property type="term" value="P:siderophore transmembrane transport"/>
    <property type="evidence" value="ECO:0007669"/>
    <property type="project" value="TreeGrafter"/>
</dbReference>
<feature type="domain" description="TonB-dependent receptor plug" evidence="4">
    <location>
        <begin position="181"/>
        <end position="228"/>
    </location>
</feature>
<proteinExistence type="inferred from homology"/>
<sequence length="246" mass="26234">MKKLLLMMICFFASIGVRAQVTKPGTTTGTFDYKKPLIILDGKKYSGDLKSLDSANVRSVTILKNKEATSKYGPEGANGVVLVTTKNSTSADTTTIKLRESASLLNDPLYVVDGYKVDSRLFNALKPEDIETISVLKGASATALYGDQGKNGVVLVATKTGIKGTKALIDANETKLPIANNDPLYIIDGVKADKVRLQAINPNDIESISVLKDAKSTAIYGPAGKKGVVLITTKAAAKKQKLQIKN</sequence>
<dbReference type="GO" id="GO:0009279">
    <property type="term" value="C:cell outer membrane"/>
    <property type="evidence" value="ECO:0007669"/>
    <property type="project" value="UniProtKB-SubCell"/>
</dbReference>
<dbReference type="Proteomes" id="UP000318010">
    <property type="component" value="Unassembled WGS sequence"/>
</dbReference>
<feature type="chain" id="PRO_5022056574" description="TonB-dependent receptor plug domain-containing protein" evidence="3">
    <location>
        <begin position="20"/>
        <end position="246"/>
    </location>
</feature>
<dbReference type="InterPro" id="IPR037066">
    <property type="entry name" value="Plug_dom_sf"/>
</dbReference>
<dbReference type="InterPro" id="IPR023997">
    <property type="entry name" value="TonB-dep_OMP_SusC/RagA_CS"/>
</dbReference>
<evidence type="ECO:0000259" key="4">
    <source>
        <dbReference type="Pfam" id="PF07715"/>
    </source>
</evidence>
<feature type="signal peptide" evidence="3">
    <location>
        <begin position="1"/>
        <end position="19"/>
    </location>
</feature>
<dbReference type="OrthoDB" id="1040521at2"/>
<feature type="domain" description="TonB-dependent receptor plug" evidence="4">
    <location>
        <begin position="84"/>
        <end position="153"/>
    </location>
</feature>
<evidence type="ECO:0000313" key="5">
    <source>
        <dbReference type="EMBL" id="TWR24678.1"/>
    </source>
</evidence>
<dbReference type="RefSeq" id="WP_146272939.1">
    <property type="nucleotide sequence ID" value="NZ_VOEI01000006.1"/>
</dbReference>
<keyword evidence="2" id="KW-1134">Transmembrane beta strand</keyword>
<dbReference type="GO" id="GO:0015344">
    <property type="term" value="F:siderophore uptake transmembrane transporter activity"/>
    <property type="evidence" value="ECO:0007669"/>
    <property type="project" value="TreeGrafter"/>
</dbReference>
<keyword evidence="2" id="KW-0812">Transmembrane</keyword>
<keyword evidence="6" id="KW-1185">Reference proteome</keyword>
<comment type="subcellular location">
    <subcellularLocation>
        <location evidence="2">Cell outer membrane</location>
        <topology evidence="2">Multi-pass membrane protein</topology>
    </subcellularLocation>
</comment>
<dbReference type="SUPFAM" id="SSF56935">
    <property type="entry name" value="Porins"/>
    <property type="match status" value="3"/>
</dbReference>
<keyword evidence="1 3" id="KW-0732">Signal</keyword>
<comment type="caution">
    <text evidence="5">The sequence shown here is derived from an EMBL/GenBank/DDBJ whole genome shotgun (WGS) entry which is preliminary data.</text>
</comment>
<reference evidence="5 6" key="1">
    <citation type="submission" date="2019-07" db="EMBL/GenBank/DDBJ databases">
        <authorList>
            <person name="Kim J."/>
        </authorList>
    </citation>
    <scope>NUCLEOTIDE SEQUENCE [LARGE SCALE GENOMIC DNA]</scope>
    <source>
        <strain evidence="5 6">MJ1a</strain>
    </source>
</reference>
<evidence type="ECO:0000313" key="6">
    <source>
        <dbReference type="Proteomes" id="UP000318010"/>
    </source>
</evidence>